<dbReference type="EC" id="2.1.1.282" evidence="3"/>
<dbReference type="Gene3D" id="3.30.1960.10">
    <property type="entry name" value="tRNA wybutosine-synthesizing-like"/>
    <property type="match status" value="1"/>
</dbReference>
<keyword evidence="6 13" id="KW-0808">Transferase</keyword>
<dbReference type="GO" id="GO:0032259">
    <property type="term" value="P:methylation"/>
    <property type="evidence" value="ECO:0007669"/>
    <property type="project" value="UniProtKB-KW"/>
</dbReference>
<evidence type="ECO:0000256" key="4">
    <source>
        <dbReference type="ARBA" id="ARBA00016536"/>
    </source>
</evidence>
<dbReference type="Pfam" id="PF02676">
    <property type="entry name" value="TYW3"/>
    <property type="match status" value="1"/>
</dbReference>
<dbReference type="SUPFAM" id="SSF111278">
    <property type="entry name" value="SSo0622-like"/>
    <property type="match status" value="1"/>
</dbReference>
<comment type="caution">
    <text evidence="13">The sequence shown here is derived from an EMBL/GenBank/DDBJ whole genome shotgun (WGS) entry which is preliminary data.</text>
</comment>
<comment type="function">
    <text evidence="9">Probable S-adenosyl-L-methionine-dependent methyltransferase that acts as a component of the wybutosine biosynthesis pathway. Wybutosine is a hyper modified guanosine with a tricyclic base found at the 3'-position adjacent to the anticodon of eukaryotic phenylalanine tRNA.</text>
</comment>
<keyword evidence="5 13" id="KW-0489">Methyltransferase</keyword>
<keyword evidence="8" id="KW-0819">tRNA processing</keyword>
<evidence type="ECO:0000259" key="12">
    <source>
        <dbReference type="Pfam" id="PF02676"/>
    </source>
</evidence>
<dbReference type="GO" id="GO:0008033">
    <property type="term" value="P:tRNA processing"/>
    <property type="evidence" value="ECO:0007669"/>
    <property type="project" value="UniProtKB-KW"/>
</dbReference>
<dbReference type="Proteomes" id="UP001163046">
    <property type="component" value="Unassembled WGS sequence"/>
</dbReference>
<evidence type="ECO:0000256" key="7">
    <source>
        <dbReference type="ARBA" id="ARBA00022691"/>
    </source>
</evidence>
<dbReference type="OrthoDB" id="263283at2759"/>
<comment type="catalytic activity">
    <reaction evidence="11">
        <text>4-demethyl-7-[(3S)-3-amino-3-carboxypropyl]wyosine(37) in tRNA(Phe) + S-adenosyl-L-methionine = 7-[(3S)-3-amino-3-carboxypropyl]wyosine(37) in tRNA(Phe) + S-adenosyl-L-homocysteine + H(+)</text>
        <dbReference type="Rhea" id="RHEA:36635"/>
        <dbReference type="Rhea" id="RHEA-COMP:10378"/>
        <dbReference type="Rhea" id="RHEA-COMP:10379"/>
        <dbReference type="ChEBI" id="CHEBI:15378"/>
        <dbReference type="ChEBI" id="CHEBI:57856"/>
        <dbReference type="ChEBI" id="CHEBI:59789"/>
        <dbReference type="ChEBI" id="CHEBI:73543"/>
        <dbReference type="ChEBI" id="CHEBI:73550"/>
        <dbReference type="EC" id="2.1.1.282"/>
    </reaction>
</comment>
<dbReference type="FunFam" id="3.30.1960.10:FF:000001">
    <property type="entry name" value="tRNA wybutosine-synthesizing protein 3 homolog"/>
    <property type="match status" value="1"/>
</dbReference>
<keyword evidence="7" id="KW-0949">S-adenosyl-L-methionine</keyword>
<dbReference type="InterPro" id="IPR036602">
    <property type="entry name" value="tRNA_yW-synthesising-like_sf"/>
</dbReference>
<dbReference type="AlphaFoldDB" id="A0A9W9YD87"/>
<evidence type="ECO:0000256" key="8">
    <source>
        <dbReference type="ARBA" id="ARBA00022694"/>
    </source>
</evidence>
<dbReference type="PANTHER" id="PTHR48418">
    <property type="entry name" value="TRNA WYBUTOSINE-SYNTHESIZING PROTEIN 3"/>
    <property type="match status" value="1"/>
</dbReference>
<gene>
    <name evidence="13" type="primary">TYW3</name>
    <name evidence="13" type="ORF">OS493_014830</name>
</gene>
<sequence>MAAFERQKVSCLSQVDLSKKGSIDEQIMDLVQYINAKDNYFTTSSCSGRISVFSELADQKKKHCEWLYITHSAAVEEEVINSLNGCQGSAVFKFEPFVLHVQCRDLESGQQMLKAALISGFKNSGIVIGKKANVIVAVRSTQSLEVPLVHMGELMVSNKYVEFLVNVANKKLEENQTKIDRFFRNLSDLLCVHDDSDYTLQKTGTPQKRKDYKQDKLSMHVANRTSQQCNVDEHTEQCNDDALDCLVSFYGGVS</sequence>
<keyword evidence="14" id="KW-1185">Reference proteome</keyword>
<evidence type="ECO:0000256" key="2">
    <source>
        <dbReference type="ARBA" id="ARBA00008569"/>
    </source>
</evidence>
<evidence type="ECO:0000256" key="5">
    <source>
        <dbReference type="ARBA" id="ARBA00022603"/>
    </source>
</evidence>
<evidence type="ECO:0000256" key="3">
    <source>
        <dbReference type="ARBA" id="ARBA00012750"/>
    </source>
</evidence>
<comment type="pathway">
    <text evidence="1">tRNA modification; wybutosine-tRNA(Phe) biosynthesis.</text>
</comment>
<evidence type="ECO:0000256" key="1">
    <source>
        <dbReference type="ARBA" id="ARBA00004797"/>
    </source>
</evidence>
<dbReference type="PANTHER" id="PTHR48418:SF1">
    <property type="entry name" value="TRNA WYBUTOSINE-SYNTHESIZING PROTEIN 3"/>
    <property type="match status" value="1"/>
</dbReference>
<evidence type="ECO:0000313" key="14">
    <source>
        <dbReference type="Proteomes" id="UP001163046"/>
    </source>
</evidence>
<comment type="similarity">
    <text evidence="2">Belongs to the TYW3 family.</text>
</comment>
<evidence type="ECO:0000256" key="9">
    <source>
        <dbReference type="ARBA" id="ARBA00025378"/>
    </source>
</evidence>
<reference evidence="13" key="1">
    <citation type="submission" date="2023-01" db="EMBL/GenBank/DDBJ databases">
        <title>Genome assembly of the deep-sea coral Lophelia pertusa.</title>
        <authorList>
            <person name="Herrera S."/>
            <person name="Cordes E."/>
        </authorList>
    </citation>
    <scope>NUCLEOTIDE SEQUENCE</scope>
    <source>
        <strain evidence="13">USNM1676648</strain>
        <tissue evidence="13">Polyp</tissue>
    </source>
</reference>
<evidence type="ECO:0000256" key="6">
    <source>
        <dbReference type="ARBA" id="ARBA00022679"/>
    </source>
</evidence>
<dbReference type="GO" id="GO:0008168">
    <property type="term" value="F:methyltransferase activity"/>
    <property type="evidence" value="ECO:0007669"/>
    <property type="project" value="UniProtKB-KW"/>
</dbReference>
<evidence type="ECO:0000313" key="13">
    <source>
        <dbReference type="EMBL" id="KAJ7334508.1"/>
    </source>
</evidence>
<dbReference type="EMBL" id="MU827784">
    <property type="protein sequence ID" value="KAJ7334508.1"/>
    <property type="molecule type" value="Genomic_DNA"/>
</dbReference>
<proteinExistence type="inferred from homology"/>
<feature type="domain" description="tRNA wybutosine-synthesizing protein" evidence="12">
    <location>
        <begin position="8"/>
        <end position="187"/>
    </location>
</feature>
<protein>
    <recommendedName>
        <fullName evidence="4">tRNA wybutosine-synthesizing protein 3 homolog</fullName>
        <ecNumber evidence="3">2.1.1.282</ecNumber>
    </recommendedName>
    <alternativeName>
        <fullName evidence="10">tRNA(Phe) 7-((3-amino-3-carboxypropyl)-4-demethylwyosine(37)-N(4))-methyltransferase</fullName>
    </alternativeName>
</protein>
<accession>A0A9W9YD87</accession>
<name>A0A9W9YD87_9CNID</name>
<dbReference type="InterPro" id="IPR003827">
    <property type="entry name" value="tRNA_yW-synthesising"/>
</dbReference>
<evidence type="ECO:0000256" key="10">
    <source>
        <dbReference type="ARBA" id="ARBA00030554"/>
    </source>
</evidence>
<evidence type="ECO:0000256" key="11">
    <source>
        <dbReference type="ARBA" id="ARBA00049202"/>
    </source>
</evidence>
<organism evidence="13 14">
    <name type="scientific">Desmophyllum pertusum</name>
    <dbReference type="NCBI Taxonomy" id="174260"/>
    <lineage>
        <taxon>Eukaryota</taxon>
        <taxon>Metazoa</taxon>
        <taxon>Cnidaria</taxon>
        <taxon>Anthozoa</taxon>
        <taxon>Hexacorallia</taxon>
        <taxon>Scleractinia</taxon>
        <taxon>Caryophylliina</taxon>
        <taxon>Caryophylliidae</taxon>
        <taxon>Desmophyllum</taxon>
    </lineage>
</organism>